<evidence type="ECO:0000313" key="1">
    <source>
        <dbReference type="EMBL" id="JAT91385.1"/>
    </source>
</evidence>
<name>A0A1E1WWI8_9ACAR</name>
<feature type="non-terminal residue" evidence="1">
    <location>
        <position position="1"/>
    </location>
</feature>
<reference evidence="1" key="1">
    <citation type="journal article" date="2017" name="Front. Cell. Infect. Microbiol.">
        <title>The Distinct Transcriptional Response of the Midgut of Amblyomma sculptum and Amblyomma aureolatum Ticks to Rickettsia rickettsii Correlates to Their Differences in Susceptibility to Infection.</title>
        <authorList>
            <person name="Martins L.A."/>
            <person name="Galletti M.F.B.M."/>
            <person name="Ribeiro J.M."/>
            <person name="Fujita A."/>
            <person name="Costa F.B."/>
            <person name="Labruna M.B."/>
            <person name="Daffre S."/>
            <person name="Fogaca A.C."/>
        </authorList>
    </citation>
    <scope>NUCLEOTIDE SEQUENCE</scope>
</reference>
<organism evidence="1">
    <name type="scientific">Amblyomma aureolatum</name>
    <dbReference type="NCBI Taxonomy" id="187763"/>
    <lineage>
        <taxon>Eukaryota</taxon>
        <taxon>Metazoa</taxon>
        <taxon>Ecdysozoa</taxon>
        <taxon>Arthropoda</taxon>
        <taxon>Chelicerata</taxon>
        <taxon>Arachnida</taxon>
        <taxon>Acari</taxon>
        <taxon>Parasitiformes</taxon>
        <taxon>Ixodida</taxon>
        <taxon>Ixodoidea</taxon>
        <taxon>Ixodidae</taxon>
        <taxon>Amblyomminae</taxon>
        <taxon>Amblyomma</taxon>
    </lineage>
</organism>
<accession>A0A1E1WWI8</accession>
<dbReference type="EMBL" id="GFAC01007803">
    <property type="protein sequence ID" value="JAT91385.1"/>
    <property type="molecule type" value="mRNA"/>
</dbReference>
<proteinExistence type="evidence at transcript level"/>
<dbReference type="AlphaFoldDB" id="A0A1E1WWI8"/>
<protein>
    <submittedName>
        <fullName evidence="1">Putative tick transposon</fullName>
    </submittedName>
</protein>
<sequence>KTKAIIFRAKNKSITVEQDIRCDGQTIEILDEYKILGVTFTSDLTWHSHIDNLCKKIAAITGALSRCRTFLPTKAKLQIYYALFASYTNYCNLVWLTTSQRNIQRIHLLQKKIIRNIANIDYFSPTTQYFHTYSKICIKCTYEFSVLRSFYLATDSFKQLLISLASLEHNNNIRTRNTDLWLIPRFRTNYKLQ</sequence>